<evidence type="ECO:0000313" key="6">
    <source>
        <dbReference type="EMBL" id="AEB11648.1"/>
    </source>
</evidence>
<evidence type="ECO:0000259" key="5">
    <source>
        <dbReference type="Pfam" id="PF00251"/>
    </source>
</evidence>
<comment type="similarity">
    <text evidence="1">Belongs to the glycosyl hydrolase 32 family.</text>
</comment>
<dbReference type="EC" id="3.2.1.26" evidence="2"/>
<dbReference type="GO" id="GO:0004564">
    <property type="term" value="F:beta-fructofuranosidase activity"/>
    <property type="evidence" value="ECO:0007669"/>
    <property type="project" value="UniProtKB-EC"/>
</dbReference>
<protein>
    <recommendedName>
        <fullName evidence="2">beta-fructofuranosidase</fullName>
        <ecNumber evidence="2">3.2.1.26</ecNumber>
    </recommendedName>
</protein>
<accession>F2NQC1</accession>
<organism evidence="6 7">
    <name type="scientific">Marinithermus hydrothermalis (strain DSM 14884 / JCM 11576 / T1)</name>
    <dbReference type="NCBI Taxonomy" id="869210"/>
    <lineage>
        <taxon>Bacteria</taxon>
        <taxon>Thermotogati</taxon>
        <taxon>Deinococcota</taxon>
        <taxon>Deinococci</taxon>
        <taxon>Thermales</taxon>
        <taxon>Thermaceae</taxon>
        <taxon>Marinithermus</taxon>
    </lineage>
</organism>
<dbReference type="AlphaFoldDB" id="F2NQC1"/>
<evidence type="ECO:0000256" key="3">
    <source>
        <dbReference type="ARBA" id="ARBA00022801"/>
    </source>
</evidence>
<evidence type="ECO:0000256" key="2">
    <source>
        <dbReference type="ARBA" id="ARBA00012758"/>
    </source>
</evidence>
<gene>
    <name evidence="6" type="ordered locus">Marky_0902</name>
</gene>
<dbReference type="InterPro" id="IPR001362">
    <property type="entry name" value="Glyco_hydro_32"/>
</dbReference>
<evidence type="ECO:0000256" key="4">
    <source>
        <dbReference type="ARBA" id="ARBA00023295"/>
    </source>
</evidence>
<dbReference type="InterPro" id="IPR023296">
    <property type="entry name" value="Glyco_hydro_beta-prop_sf"/>
</dbReference>
<dbReference type="SUPFAM" id="SSF75005">
    <property type="entry name" value="Arabinanase/levansucrase/invertase"/>
    <property type="match status" value="1"/>
</dbReference>
<name>F2NQC1_MARHT</name>
<keyword evidence="3 6" id="KW-0378">Hydrolase</keyword>
<feature type="domain" description="Glycosyl hydrolase family 32 N-terminal" evidence="5">
    <location>
        <begin position="16"/>
        <end position="283"/>
    </location>
</feature>
<dbReference type="SMART" id="SM00640">
    <property type="entry name" value="Glyco_32"/>
    <property type="match status" value="1"/>
</dbReference>
<reference evidence="6 7" key="1">
    <citation type="journal article" date="2012" name="Stand. Genomic Sci.">
        <title>Complete genome sequence of the aerobic, heterotroph Marinithermus hydrothermalis type strain (T1(T)) from a deep-sea hydrothermal vent chimney.</title>
        <authorList>
            <person name="Copeland A."/>
            <person name="Gu W."/>
            <person name="Yasawong M."/>
            <person name="Lapidus A."/>
            <person name="Lucas S."/>
            <person name="Deshpande S."/>
            <person name="Pagani I."/>
            <person name="Tapia R."/>
            <person name="Cheng J.F."/>
            <person name="Goodwin L.A."/>
            <person name="Pitluck S."/>
            <person name="Liolios K."/>
            <person name="Ivanova N."/>
            <person name="Mavromatis K."/>
            <person name="Mikhailova N."/>
            <person name="Pati A."/>
            <person name="Chen A."/>
            <person name="Palaniappan K."/>
            <person name="Land M."/>
            <person name="Pan C."/>
            <person name="Brambilla E.M."/>
            <person name="Rohde M."/>
            <person name="Tindall B.J."/>
            <person name="Sikorski J."/>
            <person name="Goker M."/>
            <person name="Detter J.C."/>
            <person name="Bristow J."/>
            <person name="Eisen J.A."/>
            <person name="Markowitz V."/>
            <person name="Hugenholtz P."/>
            <person name="Kyrpides N.C."/>
            <person name="Klenk H.P."/>
            <person name="Woyke T."/>
        </authorList>
    </citation>
    <scope>NUCLEOTIDE SEQUENCE [LARGE SCALE GENOMIC DNA]</scope>
    <source>
        <strain evidence="7">DSM 14884 / JCM 11576 / T1</strain>
    </source>
</reference>
<dbReference type="InterPro" id="IPR051214">
    <property type="entry name" value="GH32_Enzymes"/>
</dbReference>
<dbReference type="Gene3D" id="2.115.10.20">
    <property type="entry name" value="Glycosyl hydrolase domain, family 43"/>
    <property type="match status" value="1"/>
</dbReference>
<evidence type="ECO:0000313" key="7">
    <source>
        <dbReference type="Proteomes" id="UP000007030"/>
    </source>
</evidence>
<dbReference type="HOGENOM" id="CLU_860019_0_0_0"/>
<keyword evidence="7" id="KW-1185">Reference proteome</keyword>
<dbReference type="EMBL" id="CP002630">
    <property type="protein sequence ID" value="AEB11648.1"/>
    <property type="molecule type" value="Genomic_DNA"/>
</dbReference>
<dbReference type="Proteomes" id="UP000007030">
    <property type="component" value="Chromosome"/>
</dbReference>
<dbReference type="PANTHER" id="PTHR43101:SF1">
    <property type="entry name" value="BETA-FRUCTOSIDASE"/>
    <property type="match status" value="1"/>
</dbReference>
<dbReference type="RefSeq" id="WP_013703698.1">
    <property type="nucleotide sequence ID" value="NC_015387.1"/>
</dbReference>
<dbReference type="CDD" id="cd18609">
    <property type="entry name" value="GH32-like"/>
    <property type="match status" value="1"/>
</dbReference>
<proteinExistence type="inferred from homology"/>
<dbReference type="eggNOG" id="COG1621">
    <property type="taxonomic scope" value="Bacteria"/>
</dbReference>
<dbReference type="GO" id="GO:0005975">
    <property type="term" value="P:carbohydrate metabolic process"/>
    <property type="evidence" value="ECO:0007669"/>
    <property type="project" value="InterPro"/>
</dbReference>
<evidence type="ECO:0000256" key="1">
    <source>
        <dbReference type="ARBA" id="ARBA00009902"/>
    </source>
</evidence>
<dbReference type="STRING" id="869210.Marky_0902"/>
<dbReference type="InterPro" id="IPR013148">
    <property type="entry name" value="Glyco_hydro_32_N"/>
</dbReference>
<keyword evidence="4" id="KW-0326">Glycosidase</keyword>
<dbReference type="PANTHER" id="PTHR43101">
    <property type="entry name" value="BETA-FRUCTOSIDASE"/>
    <property type="match status" value="1"/>
</dbReference>
<sequence length="311" mass="35239">MYLPKDHLLWDFWLLEEDGTYHLFYLRAPRALPDPELRHDRARVGYATSRDLKRWTPGGVVLEPGVPGSWDDLSIWTGSVIAHEGRYYMLYTGRSREEAGRMQRIGLAVSEDLVHWERHPENPVLEADLRWYEAAEDSILGFLSWRDPYVVRHEGVFYALIAARTRAGDPMGRGCIALACSRDLVRWEVRPPVLAPGYFAEMEVPQLVTHASRHYLCFSVPRHRYAASAPYPRVTGTYYAVADHPAGRYGPSRLLVGDARDAAYGGKLVRDPRGRWVLLQWLGRGANGAFVGGLADPLPVRVEGDRMEVEA</sequence>
<dbReference type="Pfam" id="PF00251">
    <property type="entry name" value="Glyco_hydro_32N"/>
    <property type="match status" value="1"/>
</dbReference>
<dbReference type="KEGG" id="mhd:Marky_0902"/>